<evidence type="ECO:0000256" key="3">
    <source>
        <dbReference type="ARBA" id="ARBA00005902"/>
    </source>
</evidence>
<dbReference type="OrthoDB" id="31005at2759"/>
<dbReference type="GO" id="GO:0043565">
    <property type="term" value="F:sequence-specific DNA binding"/>
    <property type="evidence" value="ECO:0007669"/>
    <property type="project" value="InterPro"/>
</dbReference>
<evidence type="ECO:0000313" key="7">
    <source>
        <dbReference type="Proteomes" id="UP000265703"/>
    </source>
</evidence>
<dbReference type="InterPro" id="IPR016068">
    <property type="entry name" value="Translin_N"/>
</dbReference>
<evidence type="ECO:0000313" key="6">
    <source>
        <dbReference type="EMBL" id="RIA86542.1"/>
    </source>
</evidence>
<organism evidence="6 7">
    <name type="scientific">Glomus cerebriforme</name>
    <dbReference type="NCBI Taxonomy" id="658196"/>
    <lineage>
        <taxon>Eukaryota</taxon>
        <taxon>Fungi</taxon>
        <taxon>Fungi incertae sedis</taxon>
        <taxon>Mucoromycota</taxon>
        <taxon>Glomeromycotina</taxon>
        <taxon>Glomeromycetes</taxon>
        <taxon>Glomerales</taxon>
        <taxon>Glomeraceae</taxon>
        <taxon>Glomus</taxon>
    </lineage>
</organism>
<dbReference type="FunFam" id="1.20.58.200:FF:000001">
    <property type="entry name" value="Translin-associated factor X"/>
    <property type="match status" value="1"/>
</dbReference>
<accession>A0A397SLM5</accession>
<gene>
    <name evidence="6" type="ORF">C1645_779520</name>
</gene>
<proteinExistence type="inferred from homology"/>
<dbReference type="SUPFAM" id="SSF74784">
    <property type="entry name" value="Translin"/>
    <property type="match status" value="1"/>
</dbReference>
<evidence type="ECO:0000256" key="4">
    <source>
        <dbReference type="ARBA" id="ARBA00022490"/>
    </source>
</evidence>
<dbReference type="Gene3D" id="1.20.58.200">
    <property type="entry name" value="Translin, domain 2"/>
    <property type="match status" value="1"/>
</dbReference>
<dbReference type="GO" id="GO:0005634">
    <property type="term" value="C:nucleus"/>
    <property type="evidence" value="ECO:0007669"/>
    <property type="project" value="UniProtKB-SubCell"/>
</dbReference>
<dbReference type="PANTHER" id="PTHR10741">
    <property type="entry name" value="TRANSLIN AND TRANSLIN ASSOCIATED PROTEIN X"/>
    <property type="match status" value="1"/>
</dbReference>
<dbReference type="Proteomes" id="UP000265703">
    <property type="component" value="Unassembled WGS sequence"/>
</dbReference>
<dbReference type="Pfam" id="PF01997">
    <property type="entry name" value="Translin"/>
    <property type="match status" value="1"/>
</dbReference>
<comment type="caution">
    <text evidence="6">The sequence shown here is derived from an EMBL/GenBank/DDBJ whole genome shotgun (WGS) entry which is preliminary data.</text>
</comment>
<dbReference type="InterPro" id="IPR016069">
    <property type="entry name" value="Translin_C"/>
</dbReference>
<evidence type="ECO:0000256" key="5">
    <source>
        <dbReference type="ARBA" id="ARBA00023242"/>
    </source>
</evidence>
<dbReference type="GO" id="GO:0005737">
    <property type="term" value="C:cytoplasm"/>
    <property type="evidence" value="ECO:0007669"/>
    <property type="project" value="UniProtKB-SubCell"/>
</dbReference>
<dbReference type="AlphaFoldDB" id="A0A397SLM5"/>
<evidence type="ECO:0000256" key="1">
    <source>
        <dbReference type="ARBA" id="ARBA00004123"/>
    </source>
</evidence>
<keyword evidence="4" id="KW-0963">Cytoplasm</keyword>
<reference evidence="6 7" key="1">
    <citation type="submission" date="2018-06" db="EMBL/GenBank/DDBJ databases">
        <title>Comparative genomics reveals the genomic features of Rhizophagus irregularis, R. cerebriforme, R. diaphanum and Gigaspora rosea, and their symbiotic lifestyle signature.</title>
        <authorList>
            <person name="Morin E."/>
            <person name="San Clemente H."/>
            <person name="Chen E.C.H."/>
            <person name="De La Providencia I."/>
            <person name="Hainaut M."/>
            <person name="Kuo A."/>
            <person name="Kohler A."/>
            <person name="Murat C."/>
            <person name="Tang N."/>
            <person name="Roy S."/>
            <person name="Loubradou J."/>
            <person name="Henrissat B."/>
            <person name="Grigoriev I.V."/>
            <person name="Corradi N."/>
            <person name="Roux C."/>
            <person name="Martin F.M."/>
        </authorList>
    </citation>
    <scope>NUCLEOTIDE SEQUENCE [LARGE SCALE GENOMIC DNA]</scope>
    <source>
        <strain evidence="6 7">DAOM 227022</strain>
    </source>
</reference>
<protein>
    <submittedName>
        <fullName evidence="6">Translin-associated protein X-like protein</fullName>
    </submittedName>
</protein>
<dbReference type="Gene3D" id="1.20.58.190">
    <property type="entry name" value="Translin, domain 1"/>
    <property type="match status" value="1"/>
</dbReference>
<dbReference type="CDD" id="cd14820">
    <property type="entry name" value="TRAX"/>
    <property type="match status" value="1"/>
</dbReference>
<comment type="subcellular location">
    <subcellularLocation>
        <location evidence="2">Cytoplasm</location>
    </subcellularLocation>
    <subcellularLocation>
        <location evidence="1">Nucleus</location>
    </subcellularLocation>
</comment>
<keyword evidence="5" id="KW-0539">Nucleus</keyword>
<dbReference type="InterPro" id="IPR002848">
    <property type="entry name" value="Translin_fam"/>
</dbReference>
<keyword evidence="7" id="KW-1185">Reference proteome</keyword>
<dbReference type="InterPro" id="IPR036081">
    <property type="entry name" value="Translin_sf"/>
</dbReference>
<dbReference type="STRING" id="658196.A0A397SLM5"/>
<evidence type="ECO:0000256" key="2">
    <source>
        <dbReference type="ARBA" id="ARBA00004496"/>
    </source>
</evidence>
<dbReference type="EMBL" id="QKYT01000358">
    <property type="protein sequence ID" value="RIA86542.1"/>
    <property type="molecule type" value="Genomic_DNA"/>
</dbReference>
<name>A0A397SLM5_9GLOM</name>
<comment type="similarity">
    <text evidence="3">Belongs to the translin family.</text>
</comment>
<sequence length="251" mass="29056">METEIQISPLGENVDIKTLFSSFRETLDQHYDRKERIIKQSRDITGLSKKLIFLAHRATQKSLNSILEEAETKKKEILKLFQQVSCELEGLNYYRYHKSISPAIQEYIEAISFLEYLEHNRLISKDSVDSNFKDRSDKQFLQVLDEDYILGIADLTGELMRYAINCVGKGDHDCALQVCQFLRSLMINYDLLKVPGKSPLSRKLEGMKSNLAKVEEACYALTIRGSEYPKEFYQHIVSEHAKHCDSMEVDE</sequence>